<feature type="transmembrane region" description="Helical" evidence="1">
    <location>
        <begin position="188"/>
        <end position="205"/>
    </location>
</feature>
<dbReference type="STRING" id="1123309.GCA_000377005_01628"/>
<dbReference type="Proteomes" id="UP000281771">
    <property type="component" value="Unassembled WGS sequence"/>
</dbReference>
<organism evidence="2 3">
    <name type="scientific">Streptococcus minor</name>
    <dbReference type="NCBI Taxonomy" id="229549"/>
    <lineage>
        <taxon>Bacteria</taxon>
        <taxon>Bacillati</taxon>
        <taxon>Bacillota</taxon>
        <taxon>Bacilli</taxon>
        <taxon>Lactobacillales</taxon>
        <taxon>Streptococcaceae</taxon>
        <taxon>Streptococcus</taxon>
    </lineage>
</organism>
<evidence type="ECO:0000313" key="2">
    <source>
        <dbReference type="EMBL" id="RRD32547.1"/>
    </source>
</evidence>
<dbReference type="AlphaFoldDB" id="A0A3P1VFR0"/>
<keyword evidence="3" id="KW-1185">Reference proteome</keyword>
<accession>A0A3P1VFR0</accession>
<keyword evidence="1" id="KW-1133">Transmembrane helix</keyword>
<evidence type="ECO:0000313" key="3">
    <source>
        <dbReference type="Proteomes" id="UP000281771"/>
    </source>
</evidence>
<proteinExistence type="predicted"/>
<feature type="transmembrane region" description="Helical" evidence="1">
    <location>
        <begin position="217"/>
        <end position="234"/>
    </location>
</feature>
<feature type="transmembrane region" description="Helical" evidence="1">
    <location>
        <begin position="269"/>
        <end position="292"/>
    </location>
</feature>
<name>A0A3P1VFR0_9STRE</name>
<sequence>MSILKQIAQENGYMFDSQGPIMYGQKNNYIFLASEVGNGVITLLFSVKNDSAVQSLDAKVVKKENPTITHASFKNHKLTVTVKGGLTKSKRKAKVLEALESVTAYLSTHSYVQVCEMTGETKDVHLYQIGNQYSFLTTEAFGKVSREMDRSEQESFQASENVFLGFIGAVLGSLIGVAAIVFVGQLGYISYISGLVMGVCVVKGYELLAKRFSTKGAIISIIVSLVMTFFANQLDWAVSFQRYYGLSIFDTLPYIHEFLAEGYIDSYTYYFNLAFVFIFNAIGAAVTINSLLKLNRTKFEVRKLF</sequence>
<reference evidence="2 3" key="1">
    <citation type="submission" date="2018-11" db="EMBL/GenBank/DDBJ databases">
        <title>Genomes From Bacteria Associated with the Canine Oral Cavity: a Test Case for Automated Genome-Based Taxonomic Assignment.</title>
        <authorList>
            <person name="Coil D.A."/>
            <person name="Jospin G."/>
            <person name="Darling A.E."/>
            <person name="Wallis C."/>
            <person name="Davis I.J."/>
            <person name="Harris S."/>
            <person name="Eisen J.A."/>
            <person name="Holcombe L.J."/>
            <person name="O'Flynn C."/>
        </authorList>
    </citation>
    <scope>NUCLEOTIDE SEQUENCE [LARGE SCALE GENOMIC DNA]</scope>
    <source>
        <strain evidence="2 3">OH4621_COT-116</strain>
    </source>
</reference>
<protein>
    <submittedName>
        <fullName evidence="2">Uncharacterized protein</fullName>
    </submittedName>
</protein>
<dbReference type="EMBL" id="RQZA01000001">
    <property type="protein sequence ID" value="RRD32547.1"/>
    <property type="molecule type" value="Genomic_DNA"/>
</dbReference>
<keyword evidence="1" id="KW-0812">Transmembrane</keyword>
<keyword evidence="1" id="KW-0472">Membrane</keyword>
<feature type="transmembrane region" description="Helical" evidence="1">
    <location>
        <begin position="162"/>
        <end position="182"/>
    </location>
</feature>
<dbReference type="RefSeq" id="WP_124775621.1">
    <property type="nucleotide sequence ID" value="NZ_RQZA01000001.1"/>
</dbReference>
<comment type="caution">
    <text evidence="2">The sequence shown here is derived from an EMBL/GenBank/DDBJ whole genome shotgun (WGS) entry which is preliminary data.</text>
</comment>
<gene>
    <name evidence="2" type="ORF">EII38_02085</name>
</gene>
<evidence type="ECO:0000256" key="1">
    <source>
        <dbReference type="SAM" id="Phobius"/>
    </source>
</evidence>